<organism evidence="1 2">
    <name type="scientific">Monoraphidium neglectum</name>
    <dbReference type="NCBI Taxonomy" id="145388"/>
    <lineage>
        <taxon>Eukaryota</taxon>
        <taxon>Viridiplantae</taxon>
        <taxon>Chlorophyta</taxon>
        <taxon>core chlorophytes</taxon>
        <taxon>Chlorophyceae</taxon>
        <taxon>CS clade</taxon>
        <taxon>Sphaeropleales</taxon>
        <taxon>Selenastraceae</taxon>
        <taxon>Monoraphidium</taxon>
    </lineage>
</organism>
<dbReference type="EMBL" id="KK101442">
    <property type="protein sequence ID" value="KIZ00873.1"/>
    <property type="molecule type" value="Genomic_DNA"/>
</dbReference>
<accession>A0A0D2JP02</accession>
<protein>
    <submittedName>
        <fullName evidence="1">Uncharacterized protein</fullName>
    </submittedName>
</protein>
<evidence type="ECO:0000313" key="2">
    <source>
        <dbReference type="Proteomes" id="UP000054498"/>
    </source>
</evidence>
<dbReference type="RefSeq" id="XP_013899892.1">
    <property type="nucleotide sequence ID" value="XM_014044438.1"/>
</dbReference>
<reference evidence="1 2" key="1">
    <citation type="journal article" date="2013" name="BMC Genomics">
        <title>Reconstruction of the lipid metabolism for the microalga Monoraphidium neglectum from its genome sequence reveals characteristics suitable for biofuel production.</title>
        <authorList>
            <person name="Bogen C."/>
            <person name="Al-Dilaimi A."/>
            <person name="Albersmeier A."/>
            <person name="Wichmann J."/>
            <person name="Grundmann M."/>
            <person name="Rupp O."/>
            <person name="Lauersen K.J."/>
            <person name="Blifernez-Klassen O."/>
            <person name="Kalinowski J."/>
            <person name="Goesmann A."/>
            <person name="Mussgnug J.H."/>
            <person name="Kruse O."/>
        </authorList>
    </citation>
    <scope>NUCLEOTIDE SEQUENCE [LARGE SCALE GENOMIC DNA]</scope>
    <source>
        <strain evidence="1 2">SAG 48.87</strain>
    </source>
</reference>
<dbReference type="Proteomes" id="UP000054498">
    <property type="component" value="Unassembled WGS sequence"/>
</dbReference>
<sequence length="124" mass="12824">MSARIANLANIDILGFKGVFESNGSISAPDASSPLRVRATDGTVHITGPRSLSVDSPLAPETLAGNGCIITADASAPGTLSMLCSTVNLYRRLSMYDGDLVVDIQVRGVLTAYGQLSAARTANL</sequence>
<dbReference type="OrthoDB" id="10635807at2759"/>
<name>A0A0D2JP02_9CHLO</name>
<dbReference type="AlphaFoldDB" id="A0A0D2JP02"/>
<evidence type="ECO:0000313" key="1">
    <source>
        <dbReference type="EMBL" id="KIZ00873.1"/>
    </source>
</evidence>
<gene>
    <name evidence="1" type="ORF">MNEG_7088</name>
</gene>
<keyword evidence="2" id="KW-1185">Reference proteome</keyword>
<proteinExistence type="predicted"/>
<dbReference type="GeneID" id="25739964"/>
<dbReference type="KEGG" id="mng:MNEG_7088"/>